<dbReference type="EMBL" id="LLXV01000034">
    <property type="protein sequence ID" value="KRG50470.1"/>
    <property type="molecule type" value="Genomic_DNA"/>
</dbReference>
<reference evidence="11 12" key="1">
    <citation type="journal article" date="2016" name="Front. Microbiol.">
        <title>Genome Sequence of Type Strains of Genus Stenotrophomonas.</title>
        <authorList>
            <person name="Patil P.P."/>
            <person name="Midha S."/>
            <person name="Kumar S."/>
            <person name="Patil P.B."/>
        </authorList>
    </citation>
    <scope>NUCLEOTIDE SEQUENCE [LARGE SCALE GENOMIC DNA]</scope>
    <source>
        <strain evidence="11 12">LMG 978</strain>
    </source>
</reference>
<keyword evidence="7" id="KW-0653">Protein transport</keyword>
<dbReference type="Pfam" id="PF03544">
    <property type="entry name" value="TonB_C"/>
    <property type="match status" value="1"/>
</dbReference>
<keyword evidence="8" id="KW-1133">Transmembrane helix</keyword>
<evidence type="ECO:0000256" key="3">
    <source>
        <dbReference type="ARBA" id="ARBA00022448"/>
    </source>
</evidence>
<comment type="caution">
    <text evidence="11">The sequence shown here is derived from an EMBL/GenBank/DDBJ whole genome shotgun (WGS) entry which is preliminary data.</text>
</comment>
<keyword evidence="9" id="KW-0472">Membrane</keyword>
<evidence type="ECO:0000256" key="1">
    <source>
        <dbReference type="ARBA" id="ARBA00004383"/>
    </source>
</evidence>
<evidence type="ECO:0000259" key="10">
    <source>
        <dbReference type="PROSITE" id="PS52015"/>
    </source>
</evidence>
<gene>
    <name evidence="11" type="ORF">ARC23_11495</name>
</gene>
<dbReference type="PANTHER" id="PTHR33446">
    <property type="entry name" value="PROTEIN TONB-RELATED"/>
    <property type="match status" value="1"/>
</dbReference>
<dbReference type="AlphaFoldDB" id="A0A0R0B035"/>
<keyword evidence="4" id="KW-1003">Cell membrane</keyword>
<dbReference type="PANTHER" id="PTHR33446:SF2">
    <property type="entry name" value="PROTEIN TONB"/>
    <property type="match status" value="1"/>
</dbReference>
<dbReference type="OrthoDB" id="9792439at2"/>
<keyword evidence="3" id="KW-0813">Transport</keyword>
<evidence type="ECO:0000256" key="7">
    <source>
        <dbReference type="ARBA" id="ARBA00022927"/>
    </source>
</evidence>
<dbReference type="GO" id="GO:0098797">
    <property type="term" value="C:plasma membrane protein complex"/>
    <property type="evidence" value="ECO:0007669"/>
    <property type="project" value="TreeGrafter"/>
</dbReference>
<dbReference type="InterPro" id="IPR006260">
    <property type="entry name" value="TonB/TolA_C"/>
</dbReference>
<evidence type="ECO:0000313" key="12">
    <source>
        <dbReference type="Proteomes" id="UP000051757"/>
    </source>
</evidence>
<comment type="subcellular location">
    <subcellularLocation>
        <location evidence="1">Cell inner membrane</location>
        <topology evidence="1">Single-pass membrane protein</topology>
        <orientation evidence="1">Periplasmic side</orientation>
    </subcellularLocation>
</comment>
<dbReference type="PROSITE" id="PS52015">
    <property type="entry name" value="TONB_CTD"/>
    <property type="match status" value="1"/>
</dbReference>
<evidence type="ECO:0000313" key="11">
    <source>
        <dbReference type="EMBL" id="KRG50470.1"/>
    </source>
</evidence>
<evidence type="ECO:0000256" key="6">
    <source>
        <dbReference type="ARBA" id="ARBA00022692"/>
    </source>
</evidence>
<organism evidence="11 12">
    <name type="scientific">Stenotrophomonas beteli</name>
    <dbReference type="NCBI Taxonomy" id="3384461"/>
    <lineage>
        <taxon>Bacteria</taxon>
        <taxon>Pseudomonadati</taxon>
        <taxon>Pseudomonadota</taxon>
        <taxon>Gammaproteobacteria</taxon>
        <taxon>Lysobacterales</taxon>
        <taxon>Lysobacteraceae</taxon>
        <taxon>Stenotrophomonas</taxon>
        <taxon>Stenotrophomonas maltophilia group</taxon>
    </lineage>
</organism>
<dbReference type="InterPro" id="IPR037682">
    <property type="entry name" value="TonB_C"/>
</dbReference>
<evidence type="ECO:0000256" key="4">
    <source>
        <dbReference type="ARBA" id="ARBA00022475"/>
    </source>
</evidence>
<keyword evidence="6" id="KW-0812">Transmembrane</keyword>
<name>A0A0R0B035_9GAMM</name>
<dbReference type="GO" id="GO:0055085">
    <property type="term" value="P:transmembrane transport"/>
    <property type="evidence" value="ECO:0007669"/>
    <property type="project" value="InterPro"/>
</dbReference>
<evidence type="ECO:0000256" key="8">
    <source>
        <dbReference type="ARBA" id="ARBA00022989"/>
    </source>
</evidence>
<keyword evidence="5" id="KW-0997">Cell inner membrane</keyword>
<feature type="domain" description="TonB C-terminal" evidence="10">
    <location>
        <begin position="126"/>
        <end position="218"/>
    </location>
</feature>
<dbReference type="InterPro" id="IPR051045">
    <property type="entry name" value="TonB-dependent_transducer"/>
</dbReference>
<protein>
    <submittedName>
        <fullName evidence="11">Energy transducer TonB</fullName>
    </submittedName>
</protein>
<keyword evidence="12" id="KW-1185">Reference proteome</keyword>
<dbReference type="GO" id="GO:0015031">
    <property type="term" value="P:protein transport"/>
    <property type="evidence" value="ECO:0007669"/>
    <property type="project" value="UniProtKB-KW"/>
</dbReference>
<dbReference type="GO" id="GO:0031992">
    <property type="term" value="F:energy transducer activity"/>
    <property type="evidence" value="ECO:0007669"/>
    <property type="project" value="TreeGrafter"/>
</dbReference>
<dbReference type="Proteomes" id="UP000051757">
    <property type="component" value="Unassembled WGS sequence"/>
</dbReference>
<evidence type="ECO:0000256" key="5">
    <source>
        <dbReference type="ARBA" id="ARBA00022519"/>
    </source>
</evidence>
<dbReference type="NCBIfam" id="TIGR01352">
    <property type="entry name" value="tonB_Cterm"/>
    <property type="match status" value="1"/>
</dbReference>
<dbReference type="SUPFAM" id="SSF74653">
    <property type="entry name" value="TolA/TonB C-terminal domain"/>
    <property type="match status" value="1"/>
</dbReference>
<dbReference type="Gene3D" id="3.30.1150.10">
    <property type="match status" value="1"/>
</dbReference>
<proteinExistence type="inferred from homology"/>
<accession>A0A0R0B035</accession>
<evidence type="ECO:0000256" key="2">
    <source>
        <dbReference type="ARBA" id="ARBA00006555"/>
    </source>
</evidence>
<evidence type="ECO:0000256" key="9">
    <source>
        <dbReference type="ARBA" id="ARBA00023136"/>
    </source>
</evidence>
<comment type="similarity">
    <text evidence="2">Belongs to the TonB family.</text>
</comment>
<sequence length="218" mass="23266">MVRTYPVASAHFDPARVAAWSAAIALHLLAFLLLLIPATYQAITALPRDNTTVRLIPRELPPPPAPPSPPKHVDVDVVPKHQTVPREATPLPPPTATLEEAQGIVTPAADSAPVQAATTIDRSAPVAGAQLQYLSAPPPAYPIQALRNHEQGTVLLRVEVDGRGQPVAVSIERSSGSRTLDQAARQQVLRHWRFEPALRDGAAVPAIGLVPVQFSLPD</sequence>